<gene>
    <name evidence="1" type="ORF">ANIA_08665</name>
</gene>
<dbReference type="InParanoid" id="Q5ASR5"/>
<dbReference type="KEGG" id="ani:ANIA_08665"/>
<dbReference type="VEuPathDB" id="FungiDB:AN8665"/>
<dbReference type="EMBL" id="BN001303">
    <property type="protein sequence ID" value="CBF78224.1"/>
    <property type="molecule type" value="Genomic_DNA"/>
</dbReference>
<dbReference type="AlphaFoldDB" id="Q5ASR5"/>
<keyword evidence="2" id="KW-1185">Reference proteome</keyword>
<name>Q5ASR5_EMENI</name>
<dbReference type="RefSeq" id="XP_681934.1">
    <property type="nucleotide sequence ID" value="XM_676842.1"/>
</dbReference>
<dbReference type="GeneID" id="2868592"/>
<evidence type="ECO:0000313" key="2">
    <source>
        <dbReference type="Proteomes" id="UP000000560"/>
    </source>
</evidence>
<dbReference type="Proteomes" id="UP000000560">
    <property type="component" value="Chromosome III"/>
</dbReference>
<accession>Q5ASR5</accession>
<sequence length="198" mass="21533">MDKIDQGSFRGLQAELSMMNAVYLLEEAKADKPEPTIVDCSHGFSTKDTADLSESVSLGPGRTPPALLGEDTPALAASRTGHRKNAGYTGLTAFLLTTSYFTTSRELKSRGKHARQQKLLDRRSPASRSRAVAFRLWTVTSAFAFRGHWEGAGSVSSRSVLGQSEIRDHLESAQKWSYAVIMHLPVGVSSNSSMGEWG</sequence>
<reference evidence="2" key="1">
    <citation type="journal article" date="2005" name="Nature">
        <title>Sequencing of Aspergillus nidulans and comparative analysis with A. fumigatus and A. oryzae.</title>
        <authorList>
            <person name="Galagan J.E."/>
            <person name="Calvo S.E."/>
            <person name="Cuomo C."/>
            <person name="Ma L.J."/>
            <person name="Wortman J.R."/>
            <person name="Batzoglou S."/>
            <person name="Lee S.I."/>
            <person name="Basturkmen M."/>
            <person name="Spevak C.C."/>
            <person name="Clutterbuck J."/>
            <person name="Kapitonov V."/>
            <person name="Jurka J."/>
            <person name="Scazzocchio C."/>
            <person name="Farman M."/>
            <person name="Butler J."/>
            <person name="Purcell S."/>
            <person name="Harris S."/>
            <person name="Braus G.H."/>
            <person name="Draht O."/>
            <person name="Busch S."/>
            <person name="D'Enfert C."/>
            <person name="Bouchier C."/>
            <person name="Goldman G.H."/>
            <person name="Bell-Pedersen D."/>
            <person name="Griffiths-Jones S."/>
            <person name="Doonan J.H."/>
            <person name="Yu J."/>
            <person name="Vienken K."/>
            <person name="Pain A."/>
            <person name="Freitag M."/>
            <person name="Selker E.U."/>
            <person name="Archer D.B."/>
            <person name="Penalva M.A."/>
            <person name="Oakley B.R."/>
            <person name="Momany M."/>
            <person name="Tanaka T."/>
            <person name="Kumagai T."/>
            <person name="Asai K."/>
            <person name="Machida M."/>
            <person name="Nierman W.C."/>
            <person name="Denning D.W."/>
            <person name="Caddick M."/>
            <person name="Hynes M."/>
            <person name="Paoletti M."/>
            <person name="Fischer R."/>
            <person name="Miller B."/>
            <person name="Dyer P."/>
            <person name="Sachs M.S."/>
            <person name="Osmani S.A."/>
            <person name="Birren B.W."/>
        </authorList>
    </citation>
    <scope>NUCLEOTIDE SEQUENCE [LARGE SCALE GENOMIC DNA]</scope>
    <source>
        <strain evidence="2">FGSC A4 / ATCC 38163 / CBS 112.46 / NRRL 194 / M139</strain>
    </source>
</reference>
<reference evidence="2" key="2">
    <citation type="journal article" date="2009" name="Fungal Genet. Biol.">
        <title>The 2008 update of the Aspergillus nidulans genome annotation: a community effort.</title>
        <authorList>
            <person name="Wortman J.R."/>
            <person name="Gilsenan J.M."/>
            <person name="Joardar V."/>
            <person name="Deegan J."/>
            <person name="Clutterbuck J."/>
            <person name="Andersen M.R."/>
            <person name="Archer D."/>
            <person name="Bencina M."/>
            <person name="Braus G."/>
            <person name="Coutinho P."/>
            <person name="von Dohren H."/>
            <person name="Doonan J."/>
            <person name="Driessen A.J."/>
            <person name="Durek P."/>
            <person name="Espeso E."/>
            <person name="Fekete E."/>
            <person name="Flipphi M."/>
            <person name="Estrada C.G."/>
            <person name="Geysens S."/>
            <person name="Goldman G."/>
            <person name="de Groot P.W."/>
            <person name="Hansen K."/>
            <person name="Harris S.D."/>
            <person name="Heinekamp T."/>
            <person name="Helmstaedt K."/>
            <person name="Henrissat B."/>
            <person name="Hofmann G."/>
            <person name="Homan T."/>
            <person name="Horio T."/>
            <person name="Horiuchi H."/>
            <person name="James S."/>
            <person name="Jones M."/>
            <person name="Karaffa L."/>
            <person name="Karanyi Z."/>
            <person name="Kato M."/>
            <person name="Keller N."/>
            <person name="Kelly D.E."/>
            <person name="Kiel J.A."/>
            <person name="Kim J.M."/>
            <person name="van der Klei I.J."/>
            <person name="Klis F.M."/>
            <person name="Kovalchuk A."/>
            <person name="Krasevec N."/>
            <person name="Kubicek C.P."/>
            <person name="Liu B."/>
            <person name="Maccabe A."/>
            <person name="Meyer V."/>
            <person name="Mirabito P."/>
            <person name="Miskei M."/>
            <person name="Mos M."/>
            <person name="Mullins J."/>
            <person name="Nelson D.R."/>
            <person name="Nielsen J."/>
            <person name="Oakley B.R."/>
            <person name="Osmani S.A."/>
            <person name="Pakula T."/>
            <person name="Paszewski A."/>
            <person name="Paulsen I."/>
            <person name="Pilsyk S."/>
            <person name="Pocsi I."/>
            <person name="Punt P.J."/>
            <person name="Ram A.F."/>
            <person name="Ren Q."/>
            <person name="Robellet X."/>
            <person name="Robson G."/>
            <person name="Seiboth B."/>
            <person name="van Solingen P."/>
            <person name="Specht T."/>
            <person name="Sun J."/>
            <person name="Taheri-Talesh N."/>
            <person name="Takeshita N."/>
            <person name="Ussery D."/>
            <person name="vanKuyk P.A."/>
            <person name="Visser H."/>
            <person name="van de Vondervoort P.J."/>
            <person name="de Vries R.P."/>
            <person name="Walton J."/>
            <person name="Xiang X."/>
            <person name="Xiong Y."/>
            <person name="Zeng A.P."/>
            <person name="Brandt B.W."/>
            <person name="Cornell M.J."/>
            <person name="van den Hondel C.A."/>
            <person name="Visser J."/>
            <person name="Oliver S.G."/>
            <person name="Turner G."/>
        </authorList>
    </citation>
    <scope>GENOME REANNOTATION</scope>
    <source>
        <strain evidence="2">FGSC A4 / ATCC 38163 / CBS 112.46 / NRRL 194 / M139</strain>
    </source>
</reference>
<dbReference type="HOGENOM" id="CLU_1378109_0_0_1"/>
<protein>
    <submittedName>
        <fullName evidence="1">Uncharacterized protein</fullName>
    </submittedName>
</protein>
<organism evidence="1 2">
    <name type="scientific">Emericella nidulans (strain FGSC A4 / ATCC 38163 / CBS 112.46 / NRRL 194 / M139)</name>
    <name type="common">Aspergillus nidulans</name>
    <dbReference type="NCBI Taxonomy" id="227321"/>
    <lineage>
        <taxon>Eukaryota</taxon>
        <taxon>Fungi</taxon>
        <taxon>Dikarya</taxon>
        <taxon>Ascomycota</taxon>
        <taxon>Pezizomycotina</taxon>
        <taxon>Eurotiomycetes</taxon>
        <taxon>Eurotiomycetidae</taxon>
        <taxon>Eurotiales</taxon>
        <taxon>Aspergillaceae</taxon>
        <taxon>Aspergillus</taxon>
        <taxon>Aspergillus subgen. Nidulantes</taxon>
    </lineage>
</organism>
<evidence type="ECO:0000313" key="1">
    <source>
        <dbReference type="EMBL" id="CBF78224.1"/>
    </source>
</evidence>
<accession>C8VA56</accession>
<proteinExistence type="predicted"/>